<dbReference type="InterPro" id="IPR016997">
    <property type="entry name" value="UCP032442"/>
</dbReference>
<organism evidence="3 4">
    <name type="scientific">Effusibacillus consociatus</name>
    <dbReference type="NCBI Taxonomy" id="1117041"/>
    <lineage>
        <taxon>Bacteria</taxon>
        <taxon>Bacillati</taxon>
        <taxon>Bacillota</taxon>
        <taxon>Bacilli</taxon>
        <taxon>Bacillales</taxon>
        <taxon>Alicyclobacillaceae</taxon>
        <taxon>Effusibacillus</taxon>
    </lineage>
</organism>
<feature type="transmembrane region" description="Helical" evidence="1">
    <location>
        <begin position="6"/>
        <end position="25"/>
    </location>
</feature>
<dbReference type="Gene3D" id="3.90.70.10">
    <property type="entry name" value="Cysteine proteinases"/>
    <property type="match status" value="1"/>
</dbReference>
<dbReference type="InterPro" id="IPR039564">
    <property type="entry name" value="Peptidase_C39-like"/>
</dbReference>
<evidence type="ECO:0000313" key="4">
    <source>
        <dbReference type="Proteomes" id="UP001596002"/>
    </source>
</evidence>
<dbReference type="RefSeq" id="WP_380028899.1">
    <property type="nucleotide sequence ID" value="NZ_JBHSHC010000149.1"/>
</dbReference>
<proteinExistence type="predicted"/>
<evidence type="ECO:0000313" key="3">
    <source>
        <dbReference type="EMBL" id="MFC4769873.1"/>
    </source>
</evidence>
<dbReference type="Proteomes" id="UP001596002">
    <property type="component" value="Unassembled WGS sequence"/>
</dbReference>
<dbReference type="PIRSF" id="PIRSF032442">
    <property type="entry name" value="UCP032442"/>
    <property type="match status" value="1"/>
</dbReference>
<dbReference type="Pfam" id="PF13529">
    <property type="entry name" value="Peptidase_C39_2"/>
    <property type="match status" value="1"/>
</dbReference>
<evidence type="ECO:0000256" key="1">
    <source>
        <dbReference type="SAM" id="Phobius"/>
    </source>
</evidence>
<dbReference type="EMBL" id="JBHSHC010000149">
    <property type="protein sequence ID" value="MFC4769873.1"/>
    <property type="molecule type" value="Genomic_DNA"/>
</dbReference>
<dbReference type="PANTHER" id="PTHR37806">
    <property type="entry name" value="LMO0724 PROTEIN"/>
    <property type="match status" value="1"/>
</dbReference>
<comment type="caution">
    <text evidence="3">The sequence shown here is derived from an EMBL/GenBank/DDBJ whole genome shotgun (WGS) entry which is preliminary data.</text>
</comment>
<gene>
    <name evidence="3" type="ORF">ACFO8Q_21440</name>
</gene>
<keyword evidence="4" id="KW-1185">Reference proteome</keyword>
<accession>A0ABV9Q7J9</accession>
<feature type="domain" description="Peptidase C39-like" evidence="2">
    <location>
        <begin position="59"/>
        <end position="219"/>
    </location>
</feature>
<dbReference type="PANTHER" id="PTHR37806:SF1">
    <property type="entry name" value="PEPTIDASE C39-LIKE DOMAIN-CONTAINING PROTEIN"/>
    <property type="match status" value="1"/>
</dbReference>
<name>A0ABV9Q7J9_9BACL</name>
<keyword evidence="1" id="KW-0812">Transmembrane</keyword>
<reference evidence="4" key="1">
    <citation type="journal article" date="2019" name="Int. J. Syst. Evol. Microbiol.">
        <title>The Global Catalogue of Microorganisms (GCM) 10K type strain sequencing project: providing services to taxonomists for standard genome sequencing and annotation.</title>
        <authorList>
            <consortium name="The Broad Institute Genomics Platform"/>
            <consortium name="The Broad Institute Genome Sequencing Center for Infectious Disease"/>
            <person name="Wu L."/>
            <person name="Ma J."/>
        </authorList>
    </citation>
    <scope>NUCLEOTIDE SEQUENCE [LARGE SCALE GENOMIC DNA]</scope>
    <source>
        <strain evidence="4">WYCCWR 12678</strain>
    </source>
</reference>
<protein>
    <submittedName>
        <fullName evidence="3">C39 family peptidase</fullName>
    </submittedName>
</protein>
<sequence>MNLKILSASITLITSLLSLILVFLFTNNESNKFEDDTNPSKSFQRYETHTKQGQKKIEGVPAIPQYPELPAGCEATTITMILNWAGIRVNKEDIAKDIPKEPIPDYRNGKYIGGNPDAGFLGDPFSESGYGVFDKPVITILNQYLPGRALNLTGTSFEKILSTVESGAPVMVWITRHLKEPTVSDTWEDSNGKQIKWLSPQHTMLVVGYSQTEVMVNDPQTGATVSYPRDLFEKRWTQMGSHAVSVVPQKTGDSRNTKRGIF</sequence>
<keyword evidence="1" id="KW-0472">Membrane</keyword>
<evidence type="ECO:0000259" key="2">
    <source>
        <dbReference type="Pfam" id="PF13529"/>
    </source>
</evidence>
<keyword evidence="1" id="KW-1133">Transmembrane helix</keyword>